<name>A0A7X1F860_9SPHN</name>
<sequence length="297" mass="31114">MQDARTRARGRKRSVARRLETEPDATVAVSAPAPGGPKWARGPAAFPTEIRVPPHRGAVIVAAPLEARPDQPAPATEGGAGTKATPRRRTGQTAASAPTKKTAPKRTKPTQRSAGKQTNSAKTDRSTRKVAKGTPRTASRQTRAAATTPALPLPAAPEALVQAPPAPSVPATEGARPAPIVTPAGAAPAGLAPAGLPRSRALVRPQSSLVARVVAWLDRLIPRRKRAALPKARTRLERKAVAPPAATEPAAMTPDPAAPPESASDLARRMLLQLSEENERLRREIDRLRAAASQPQS</sequence>
<dbReference type="AlphaFoldDB" id="A0A7X1F860"/>
<feature type="compositionally biased region" description="Low complexity" evidence="2">
    <location>
        <begin position="134"/>
        <end position="150"/>
    </location>
</feature>
<dbReference type="EMBL" id="JACLAU010000015">
    <property type="protein sequence ID" value="MBC2652141.1"/>
    <property type="molecule type" value="Genomic_DNA"/>
</dbReference>
<gene>
    <name evidence="3" type="ORF">H7F49_10530</name>
</gene>
<reference evidence="3 4" key="1">
    <citation type="submission" date="2020-08" db="EMBL/GenBank/DDBJ databases">
        <title>The genome sequence of Novosphingobium flavum 4Y4.</title>
        <authorList>
            <person name="Liu Y."/>
        </authorList>
    </citation>
    <scope>NUCLEOTIDE SEQUENCE [LARGE SCALE GENOMIC DNA]</scope>
    <source>
        <strain evidence="3 4">4Y4</strain>
    </source>
</reference>
<feature type="compositionally biased region" description="Polar residues" evidence="2">
    <location>
        <begin position="111"/>
        <end position="121"/>
    </location>
</feature>
<keyword evidence="1" id="KW-0175">Coiled coil</keyword>
<feature type="compositionally biased region" description="Low complexity" evidence="2">
    <location>
        <begin position="183"/>
        <end position="194"/>
    </location>
</feature>
<protein>
    <submittedName>
        <fullName evidence="3">Uncharacterized protein</fullName>
    </submittedName>
</protein>
<organism evidence="3 4">
    <name type="scientific">Novosphingobium aerophilum</name>
    <dbReference type="NCBI Taxonomy" id="2839843"/>
    <lineage>
        <taxon>Bacteria</taxon>
        <taxon>Pseudomonadati</taxon>
        <taxon>Pseudomonadota</taxon>
        <taxon>Alphaproteobacteria</taxon>
        <taxon>Sphingomonadales</taxon>
        <taxon>Sphingomonadaceae</taxon>
        <taxon>Novosphingobium</taxon>
    </lineage>
</organism>
<feature type="compositionally biased region" description="Basic residues" evidence="2">
    <location>
        <begin position="7"/>
        <end position="16"/>
    </location>
</feature>
<feature type="region of interest" description="Disordered" evidence="2">
    <location>
        <begin position="1"/>
        <end position="194"/>
    </location>
</feature>
<evidence type="ECO:0000313" key="3">
    <source>
        <dbReference type="EMBL" id="MBC2652141.1"/>
    </source>
</evidence>
<dbReference type="Proteomes" id="UP000520156">
    <property type="component" value="Unassembled WGS sequence"/>
</dbReference>
<feature type="coiled-coil region" evidence="1">
    <location>
        <begin position="264"/>
        <end position="294"/>
    </location>
</feature>
<proteinExistence type="predicted"/>
<feature type="compositionally biased region" description="Low complexity" evidence="2">
    <location>
        <begin position="242"/>
        <end position="264"/>
    </location>
</feature>
<accession>A0A7X1F860</accession>
<evidence type="ECO:0000256" key="2">
    <source>
        <dbReference type="SAM" id="MobiDB-lite"/>
    </source>
</evidence>
<feature type="region of interest" description="Disordered" evidence="2">
    <location>
        <begin position="231"/>
        <end position="264"/>
    </location>
</feature>
<comment type="caution">
    <text evidence="3">The sequence shown here is derived from an EMBL/GenBank/DDBJ whole genome shotgun (WGS) entry which is preliminary data.</text>
</comment>
<keyword evidence="4" id="KW-1185">Reference proteome</keyword>
<dbReference type="RefSeq" id="WP_185683561.1">
    <property type="nucleotide sequence ID" value="NZ_JACLAU010000015.1"/>
</dbReference>
<evidence type="ECO:0000256" key="1">
    <source>
        <dbReference type="SAM" id="Coils"/>
    </source>
</evidence>
<evidence type="ECO:0000313" key="4">
    <source>
        <dbReference type="Proteomes" id="UP000520156"/>
    </source>
</evidence>